<organism evidence="1 2">
    <name type="scientific">Azoarcus sp. (strain BH72)</name>
    <dbReference type="NCBI Taxonomy" id="418699"/>
    <lineage>
        <taxon>Bacteria</taxon>
        <taxon>Pseudomonadati</taxon>
        <taxon>Pseudomonadota</taxon>
        <taxon>Betaproteobacteria</taxon>
        <taxon>Rhodocyclales</taxon>
        <taxon>Zoogloeaceae</taxon>
        <taxon>Azoarcus</taxon>
    </lineage>
</organism>
<protein>
    <submittedName>
        <fullName evidence="1">Hypothetical secreted protein</fullName>
    </submittedName>
</protein>
<keyword evidence="2" id="KW-1185">Reference proteome</keyword>
<reference evidence="1 2" key="1">
    <citation type="journal article" date="2006" name="Nat. Biotechnol.">
        <title>Complete genome of the mutualistic, N2-fixing grass endophyte Azoarcus sp. strain BH72.</title>
        <authorList>
            <person name="Krause A."/>
            <person name="Ramakumar A."/>
            <person name="Bartels D."/>
            <person name="Battistoni F."/>
            <person name="Bekel T."/>
            <person name="Boch J."/>
            <person name="Boehm M."/>
            <person name="Friedrich F."/>
            <person name="Hurek T."/>
            <person name="Krause L."/>
            <person name="Linke B."/>
            <person name="McHardy A.C."/>
            <person name="Sarkar A."/>
            <person name="Schneiker S."/>
            <person name="Syed A.A."/>
            <person name="Thauer R."/>
            <person name="Vorhoelter F.-J."/>
            <person name="Weidner S."/>
            <person name="Puehler A."/>
            <person name="Reinhold-Hurek B."/>
            <person name="Kaiser O."/>
            <person name="Goesmann A."/>
        </authorList>
    </citation>
    <scope>NUCLEOTIDE SEQUENCE [LARGE SCALE GENOMIC DNA]</scope>
    <source>
        <strain evidence="1 2">BH72</strain>
    </source>
</reference>
<accession>A1K834</accession>
<proteinExistence type="predicted"/>
<dbReference type="eggNOG" id="ENOG502ZKZA">
    <property type="taxonomic scope" value="Bacteria"/>
</dbReference>
<dbReference type="STRING" id="62928.azo2372"/>
<gene>
    <name evidence="1" type="ordered locus">azo2372</name>
</gene>
<dbReference type="Proteomes" id="UP000002588">
    <property type="component" value="Chromosome"/>
</dbReference>
<dbReference type="RefSeq" id="WP_011766103.1">
    <property type="nucleotide sequence ID" value="NC_008702.1"/>
</dbReference>
<evidence type="ECO:0000313" key="2">
    <source>
        <dbReference type="Proteomes" id="UP000002588"/>
    </source>
</evidence>
<dbReference type="AlphaFoldDB" id="A1K834"/>
<sequence>MSLESRLAAIITLLSSSALRGATAAKTAALRAHLESARFAAADLPLPLRQALDQTLAGWEAVECHPASVSVDCRALVAAGPALH</sequence>
<dbReference type="KEGG" id="azo:azo2372"/>
<evidence type="ECO:0000313" key="1">
    <source>
        <dbReference type="EMBL" id="CAL94989.1"/>
    </source>
</evidence>
<name>A1K834_AZOSB</name>
<dbReference type="EMBL" id="AM406670">
    <property type="protein sequence ID" value="CAL94989.1"/>
    <property type="molecule type" value="Genomic_DNA"/>
</dbReference>
<dbReference type="HOGENOM" id="CLU_2520511_0_0_4"/>